<feature type="transmembrane region" description="Helical" evidence="2">
    <location>
        <begin position="195"/>
        <end position="216"/>
    </location>
</feature>
<reference evidence="4 5" key="1">
    <citation type="submission" date="2016-10" db="EMBL/GenBank/DDBJ databases">
        <authorList>
            <person name="de Groot N.N."/>
        </authorList>
    </citation>
    <scope>NUCLEOTIDE SEQUENCE [LARGE SCALE GENOMIC DNA]</scope>
    <source>
        <strain evidence="4 5">DSM 27375</strain>
    </source>
</reference>
<feature type="domain" description="DUF112" evidence="3">
    <location>
        <begin position="16"/>
        <end position="439"/>
    </location>
</feature>
<dbReference type="RefSeq" id="WP_143026866.1">
    <property type="nucleotide sequence ID" value="NZ_FNBL01000013.1"/>
</dbReference>
<sequence>MQNLAGILDVFAFAPLLAIFLGVTVGIVFGSIPGLTATMAVALCLPMTFGMDPVTALSLLVGLYIGGISGGLIAAILINIPGTPSSIATTFDGFPMAQRGEAGRALGIAILYSFLGTLVGCVVLFFLAPPLARIAVTFGSFEYFAISLFALTLVAGLASGNLLKGLASACVGLLVAMIGMAPVDAYNRFTGGFHALDSGLSLLPVLLGLFAVAEVLKYAENPTSPDEGHAMPKVKLGGFFGVDARQFREYLPNFLRSSAIGIGVGLLPGIGAAASNMLAYLAARSASKQPDTFGKGNPQGIVATESANNAGIGSAMVPLIALGIPGDSVTALLLGGFLIHGIQPGPLMFAMNGDLVYSVFTAMALAAVVMLVVEYFGIRLFIRILSVPKNYLLAVVLLMCVVGAYATNNRMFDVWTLVAFGALGHVMNRFDYPLPPLILGFILGPVIEENLRSALMSSRGAILPFFERPVTAFFLVAILLYVLGTLFLGLRATRRRKMAEIRA</sequence>
<dbReference type="PROSITE" id="PS00201">
    <property type="entry name" value="FLAVODOXIN"/>
    <property type="match status" value="1"/>
</dbReference>
<feature type="transmembrane region" description="Helical" evidence="2">
    <location>
        <begin position="140"/>
        <end position="159"/>
    </location>
</feature>
<accession>A0A1G7RZM4</accession>
<evidence type="ECO:0000313" key="4">
    <source>
        <dbReference type="EMBL" id="SDG16191.1"/>
    </source>
</evidence>
<feature type="transmembrane region" description="Helical" evidence="2">
    <location>
        <begin position="470"/>
        <end position="490"/>
    </location>
</feature>
<comment type="cofactor">
    <cofactor evidence="1">
        <name>FMN</name>
        <dbReference type="ChEBI" id="CHEBI:58210"/>
    </cofactor>
</comment>
<feature type="transmembrane region" description="Helical" evidence="2">
    <location>
        <begin position="165"/>
        <end position="183"/>
    </location>
</feature>
<dbReference type="GO" id="GO:0009055">
    <property type="term" value="F:electron transfer activity"/>
    <property type="evidence" value="ECO:0007669"/>
    <property type="project" value="InterPro"/>
</dbReference>
<feature type="transmembrane region" description="Helical" evidence="2">
    <location>
        <begin position="259"/>
        <end position="283"/>
    </location>
</feature>
<dbReference type="PANTHER" id="PTHR35342:SF5">
    <property type="entry name" value="TRICARBOXYLIC TRANSPORT PROTEIN"/>
    <property type="match status" value="1"/>
</dbReference>
<dbReference type="InterPro" id="IPR002823">
    <property type="entry name" value="DUF112_TM"/>
</dbReference>
<dbReference type="EMBL" id="FNBL01000013">
    <property type="protein sequence ID" value="SDG16191.1"/>
    <property type="molecule type" value="Genomic_DNA"/>
</dbReference>
<feature type="transmembrane region" description="Helical" evidence="2">
    <location>
        <begin position="390"/>
        <end position="407"/>
    </location>
</feature>
<organism evidence="4 5">
    <name type="scientific">Celeribacter baekdonensis</name>
    <dbReference type="NCBI Taxonomy" id="875171"/>
    <lineage>
        <taxon>Bacteria</taxon>
        <taxon>Pseudomonadati</taxon>
        <taxon>Pseudomonadota</taxon>
        <taxon>Alphaproteobacteria</taxon>
        <taxon>Rhodobacterales</taxon>
        <taxon>Roseobacteraceae</taxon>
        <taxon>Celeribacter</taxon>
    </lineage>
</organism>
<evidence type="ECO:0000313" key="5">
    <source>
        <dbReference type="Proteomes" id="UP000182284"/>
    </source>
</evidence>
<dbReference type="Proteomes" id="UP000182284">
    <property type="component" value="Unassembled WGS sequence"/>
</dbReference>
<keyword evidence="2" id="KW-0812">Transmembrane</keyword>
<keyword evidence="2" id="KW-0472">Membrane</keyword>
<proteinExistence type="predicted"/>
<feature type="transmembrane region" description="Helical" evidence="2">
    <location>
        <begin position="319"/>
        <end position="343"/>
    </location>
</feature>
<dbReference type="InterPro" id="IPR001226">
    <property type="entry name" value="Flavodoxin_CS"/>
</dbReference>
<dbReference type="GO" id="GO:0010181">
    <property type="term" value="F:FMN binding"/>
    <property type="evidence" value="ECO:0007669"/>
    <property type="project" value="InterPro"/>
</dbReference>
<feature type="transmembrane region" description="Helical" evidence="2">
    <location>
        <begin position="57"/>
        <end position="82"/>
    </location>
</feature>
<evidence type="ECO:0000259" key="3">
    <source>
        <dbReference type="Pfam" id="PF01970"/>
    </source>
</evidence>
<protein>
    <submittedName>
        <fullName evidence="4">Putative tricarboxylic transport membrane protein</fullName>
    </submittedName>
</protein>
<dbReference type="Pfam" id="PF01970">
    <property type="entry name" value="TctA"/>
    <property type="match status" value="1"/>
</dbReference>
<feature type="transmembrane region" description="Helical" evidence="2">
    <location>
        <begin position="102"/>
        <end position="128"/>
    </location>
</feature>
<feature type="transmembrane region" description="Helical" evidence="2">
    <location>
        <begin position="12"/>
        <end position="45"/>
    </location>
</feature>
<evidence type="ECO:0000256" key="2">
    <source>
        <dbReference type="SAM" id="Phobius"/>
    </source>
</evidence>
<dbReference type="OrthoDB" id="9791872at2"/>
<dbReference type="AlphaFoldDB" id="A0A1G7RZM4"/>
<name>A0A1G7RZM4_9RHOB</name>
<keyword evidence="2" id="KW-1133">Transmembrane helix</keyword>
<evidence type="ECO:0000256" key="1">
    <source>
        <dbReference type="ARBA" id="ARBA00001917"/>
    </source>
</evidence>
<feature type="transmembrane region" description="Helical" evidence="2">
    <location>
        <begin position="355"/>
        <end position="378"/>
    </location>
</feature>
<dbReference type="PANTHER" id="PTHR35342">
    <property type="entry name" value="TRICARBOXYLIC TRANSPORT PROTEIN"/>
    <property type="match status" value="1"/>
</dbReference>
<gene>
    <name evidence="4" type="ORF">SAMN04488117_11324</name>
</gene>